<proteinExistence type="predicted"/>
<feature type="transmembrane region" description="Helical" evidence="1">
    <location>
        <begin position="38"/>
        <end position="56"/>
    </location>
</feature>
<gene>
    <name evidence="2" type="ORF">BFS30_23440</name>
</gene>
<name>A0A1D7QQV1_9SPHI</name>
<feature type="transmembrane region" description="Helical" evidence="1">
    <location>
        <begin position="6"/>
        <end position="26"/>
    </location>
</feature>
<evidence type="ECO:0000313" key="2">
    <source>
        <dbReference type="EMBL" id="AOM80975.1"/>
    </source>
</evidence>
<keyword evidence="1" id="KW-0812">Transmembrane</keyword>
<dbReference type="OrthoDB" id="1163261at2"/>
<organism evidence="2 3">
    <name type="scientific">Pedobacter steynii</name>
    <dbReference type="NCBI Taxonomy" id="430522"/>
    <lineage>
        <taxon>Bacteria</taxon>
        <taxon>Pseudomonadati</taxon>
        <taxon>Bacteroidota</taxon>
        <taxon>Sphingobacteriia</taxon>
        <taxon>Sphingobacteriales</taxon>
        <taxon>Sphingobacteriaceae</taxon>
        <taxon>Pedobacter</taxon>
    </lineage>
</organism>
<dbReference type="RefSeq" id="WP_069382629.1">
    <property type="nucleotide sequence ID" value="NZ_CP017141.1"/>
</dbReference>
<accession>A0A1D7QQV1</accession>
<evidence type="ECO:0000313" key="3">
    <source>
        <dbReference type="Proteomes" id="UP000094313"/>
    </source>
</evidence>
<reference evidence="2 3" key="1">
    <citation type="submission" date="2016-08" db="EMBL/GenBank/DDBJ databases">
        <authorList>
            <person name="Seilhamer J.J."/>
        </authorList>
    </citation>
    <scope>NUCLEOTIDE SEQUENCE [LARGE SCALE GENOMIC DNA]</scope>
    <source>
        <strain evidence="2 3">DX4</strain>
    </source>
</reference>
<keyword evidence="1" id="KW-1133">Transmembrane helix</keyword>
<keyword evidence="1" id="KW-0472">Membrane</keyword>
<dbReference type="EMBL" id="CP017141">
    <property type="protein sequence ID" value="AOM80975.1"/>
    <property type="molecule type" value="Genomic_DNA"/>
</dbReference>
<keyword evidence="3" id="KW-1185">Reference proteome</keyword>
<protein>
    <submittedName>
        <fullName evidence="2">Uncharacterized protein</fullName>
    </submittedName>
</protein>
<sequence length="191" mass="22153">MRNTILKIYILISILLLANMSLYFFYKISLRGYYSDVILFWFWFFGSITIVVIFWKKVLAKLLLAMIVLSLILSILPMAIPFFAFIFSTTPFGLWLDKNLNQRYRAQIVGYSVMAHPVLQVIEKRGVFEKQVFQCDDSQLLNDNPDVKIRQAKDIIFNHETDTTLSLTLFYGGPNKKLTFSKASGNIIEEN</sequence>
<feature type="transmembrane region" description="Helical" evidence="1">
    <location>
        <begin position="62"/>
        <end position="95"/>
    </location>
</feature>
<dbReference type="AlphaFoldDB" id="A0A1D7QQV1"/>
<evidence type="ECO:0000256" key="1">
    <source>
        <dbReference type="SAM" id="Phobius"/>
    </source>
</evidence>
<dbReference type="KEGG" id="psty:BFS30_23440"/>
<dbReference type="Proteomes" id="UP000094313">
    <property type="component" value="Chromosome"/>
</dbReference>